<proteinExistence type="predicted"/>
<accession>A0A6A4IJT9</accession>
<reference evidence="1" key="1">
    <citation type="journal article" date="2019" name="Environ. Microbiol.">
        <title>Fungal ecological strategies reflected in gene transcription - a case study of two litter decomposers.</title>
        <authorList>
            <person name="Barbi F."/>
            <person name="Kohler A."/>
            <person name="Barry K."/>
            <person name="Baskaran P."/>
            <person name="Daum C."/>
            <person name="Fauchery L."/>
            <person name="Ihrmark K."/>
            <person name="Kuo A."/>
            <person name="LaButti K."/>
            <person name="Lipzen A."/>
            <person name="Morin E."/>
            <person name="Grigoriev I.V."/>
            <person name="Henrissat B."/>
            <person name="Lindahl B."/>
            <person name="Martin F."/>
        </authorList>
    </citation>
    <scope>NUCLEOTIDE SEQUENCE</scope>
    <source>
        <strain evidence="1">JB14</strain>
    </source>
</reference>
<evidence type="ECO:0000313" key="1">
    <source>
        <dbReference type="EMBL" id="KAE9409853.1"/>
    </source>
</evidence>
<name>A0A6A4IJT9_9AGAR</name>
<keyword evidence="2" id="KW-1185">Reference proteome</keyword>
<dbReference type="OrthoDB" id="3000303at2759"/>
<gene>
    <name evidence="1" type="ORF">BT96DRAFT_459378</name>
</gene>
<dbReference type="EMBL" id="ML769386">
    <property type="protein sequence ID" value="KAE9409853.1"/>
    <property type="molecule type" value="Genomic_DNA"/>
</dbReference>
<evidence type="ECO:0000313" key="2">
    <source>
        <dbReference type="Proteomes" id="UP000799118"/>
    </source>
</evidence>
<organism evidence="1 2">
    <name type="scientific">Gymnopus androsaceus JB14</name>
    <dbReference type="NCBI Taxonomy" id="1447944"/>
    <lineage>
        <taxon>Eukaryota</taxon>
        <taxon>Fungi</taxon>
        <taxon>Dikarya</taxon>
        <taxon>Basidiomycota</taxon>
        <taxon>Agaricomycotina</taxon>
        <taxon>Agaricomycetes</taxon>
        <taxon>Agaricomycetidae</taxon>
        <taxon>Agaricales</taxon>
        <taxon>Marasmiineae</taxon>
        <taxon>Omphalotaceae</taxon>
        <taxon>Gymnopus</taxon>
    </lineage>
</organism>
<evidence type="ECO:0008006" key="3">
    <source>
        <dbReference type="Google" id="ProtNLM"/>
    </source>
</evidence>
<sequence>MKNIEIHGSKGAIKSFAFSSTTISLPEVFGGSIPPALTEVNNLSLRCPFPLKNTRLSLSLANSLCGPALNSLEIDFTSMQIHPDYATLTKLLKDMPVSSPKLERLTLRLPNPYLREGRRISPCPRFQALLDDQDFTFPLLKEVTYLTDLPRNGLLIEGILPATFRDSSTTLSRWNKQRLSR</sequence>
<dbReference type="Proteomes" id="UP000799118">
    <property type="component" value="Unassembled WGS sequence"/>
</dbReference>
<dbReference type="AlphaFoldDB" id="A0A6A4IJT9"/>
<protein>
    <recommendedName>
        <fullName evidence="3">F-box domain-containing protein</fullName>
    </recommendedName>
</protein>